<organism evidence="5 6">
    <name type="scientific">Lunatimonas lonarensis</name>
    <dbReference type="NCBI Taxonomy" id="1232681"/>
    <lineage>
        <taxon>Bacteria</taxon>
        <taxon>Pseudomonadati</taxon>
        <taxon>Bacteroidota</taxon>
        <taxon>Cytophagia</taxon>
        <taxon>Cytophagales</taxon>
        <taxon>Cyclobacteriaceae</taxon>
    </lineage>
</organism>
<dbReference type="InterPro" id="IPR034746">
    <property type="entry name" value="POTRA"/>
</dbReference>
<dbReference type="OrthoDB" id="9768717at2"/>
<comment type="caution">
    <text evidence="5">The sequence shown here is derived from an EMBL/GenBank/DDBJ whole genome shotgun (WGS) entry which is preliminary data.</text>
</comment>
<feature type="signal peptide" evidence="3">
    <location>
        <begin position="1"/>
        <end position="21"/>
    </location>
</feature>
<dbReference type="InterPro" id="IPR000184">
    <property type="entry name" value="Bac_surfAg_D15"/>
</dbReference>
<dbReference type="AlphaFoldDB" id="R7ZPP2"/>
<accession>R7ZPP2</accession>
<dbReference type="STRING" id="1232681.ADIS_3185"/>
<name>R7ZPP2_9BACT</name>
<reference evidence="5 6" key="1">
    <citation type="submission" date="2013-02" db="EMBL/GenBank/DDBJ databases">
        <title>A novel strain isolated from Lonar lake, Maharashtra, India.</title>
        <authorList>
            <person name="Singh A."/>
        </authorList>
    </citation>
    <scope>NUCLEOTIDE SEQUENCE [LARGE SCALE GENOMIC DNA]</scope>
    <source>
        <strain evidence="5 6">AK24</strain>
    </source>
</reference>
<evidence type="ECO:0000313" key="5">
    <source>
        <dbReference type="EMBL" id="EON76057.1"/>
    </source>
</evidence>
<dbReference type="RefSeq" id="WP_010855318.1">
    <property type="nucleotide sequence ID" value="NZ_AQHR01000088.1"/>
</dbReference>
<evidence type="ECO:0000256" key="1">
    <source>
        <dbReference type="ARBA" id="ARBA00004370"/>
    </source>
</evidence>
<evidence type="ECO:0000259" key="4">
    <source>
        <dbReference type="PROSITE" id="PS51779"/>
    </source>
</evidence>
<gene>
    <name evidence="5" type="ORF">ADIS_3185</name>
</gene>
<feature type="domain" description="POTRA" evidence="4">
    <location>
        <begin position="38"/>
        <end position="114"/>
    </location>
</feature>
<keyword evidence="3" id="KW-0732">Signal</keyword>
<dbReference type="PANTHER" id="PTHR12815:SF42">
    <property type="entry name" value="BACTERIAL SURFACE ANTIGEN (D15) DOMAIN-CONTAINING PROTEIN"/>
    <property type="match status" value="1"/>
</dbReference>
<dbReference type="Gene3D" id="3.10.20.310">
    <property type="entry name" value="membrane protein fhac"/>
    <property type="match status" value="1"/>
</dbReference>
<keyword evidence="2" id="KW-0472">Membrane</keyword>
<evidence type="ECO:0000313" key="6">
    <source>
        <dbReference type="Proteomes" id="UP000013909"/>
    </source>
</evidence>
<comment type="subcellular location">
    <subcellularLocation>
        <location evidence="1">Membrane</location>
    </subcellularLocation>
</comment>
<protein>
    <submittedName>
        <fullName evidence="5">Surface antigen variable number repeat domain protein</fullName>
    </submittedName>
</protein>
<dbReference type="PATRIC" id="fig|1288963.3.peg.3178"/>
<dbReference type="PANTHER" id="PTHR12815">
    <property type="entry name" value="SORTING AND ASSEMBLY MACHINERY SAMM50 PROTEIN FAMILY MEMBER"/>
    <property type="match status" value="1"/>
</dbReference>
<dbReference type="EMBL" id="AQHR01000088">
    <property type="protein sequence ID" value="EON76057.1"/>
    <property type="molecule type" value="Genomic_DNA"/>
</dbReference>
<evidence type="ECO:0000256" key="2">
    <source>
        <dbReference type="ARBA" id="ARBA00023136"/>
    </source>
</evidence>
<evidence type="ECO:0000256" key="3">
    <source>
        <dbReference type="SAM" id="SignalP"/>
    </source>
</evidence>
<dbReference type="Pfam" id="PF01103">
    <property type="entry name" value="Omp85"/>
    <property type="match status" value="1"/>
</dbReference>
<feature type="chain" id="PRO_5004461828" evidence="3">
    <location>
        <begin position="22"/>
        <end position="478"/>
    </location>
</feature>
<dbReference type="Proteomes" id="UP000013909">
    <property type="component" value="Unassembled WGS sequence"/>
</dbReference>
<dbReference type="PROSITE" id="PS51779">
    <property type="entry name" value="POTRA"/>
    <property type="match status" value="1"/>
</dbReference>
<dbReference type="InterPro" id="IPR039910">
    <property type="entry name" value="D15-like"/>
</dbReference>
<keyword evidence="6" id="KW-1185">Reference proteome</keyword>
<proteinExistence type="predicted"/>
<dbReference type="GO" id="GO:0019867">
    <property type="term" value="C:outer membrane"/>
    <property type="evidence" value="ECO:0007669"/>
    <property type="project" value="InterPro"/>
</dbReference>
<sequence>MTKRITGLVGLVLVFLAGAHAQVTTEDLESELMVPKQVTVNTIFIIGNEKTRKNIILREMDISEGVTYEWEEFVSMLVADQKKIYNLLLFNTVDVKPYFVADDQVEVLVSVTERWYILPSVIFTLADRNFSEWWINQNRDFSRVNYGIKLDHNNVGGRNEKLRLVGQLGFTQAFDIQYSKPYIDRKQLHGISARFNYFTNKTIAVRSSDNRQVFYTNPEEDVLRKSMNALLNYSFRGSYYNFHSATVGYHQSRIHEDVLVQNPVYFPNGNTQLSYFFASYSYRHDKRDNNAYATDGELLVLGVNKYGLFGRDNIDETEFTLQANRYLPLRGRFHLATGLSASTFLSPLQPYTLVRGIGYRPDFIRGYEINVIEGQQVAVHKNSLRYELFNAAFDISNYMPIDEFAVFPFKMYLSANFDHGIVHDRNRLVENLRLTNRYLYGYGVGLDLVTFYDTVIRFEYSINDVGMGNFFINMKAPL</sequence>
<dbReference type="Gene3D" id="2.40.160.50">
    <property type="entry name" value="membrane protein fhac: a member of the omp85/tpsb transporter family"/>
    <property type="match status" value="1"/>
</dbReference>